<comment type="caution">
    <text evidence="2">The sequence shown here is derived from an EMBL/GenBank/DDBJ whole genome shotgun (WGS) entry which is preliminary data.</text>
</comment>
<accession>A0ABN9V2V0</accession>
<evidence type="ECO:0000256" key="1">
    <source>
        <dbReference type="SAM" id="MobiDB-lite"/>
    </source>
</evidence>
<keyword evidence="3" id="KW-1185">Reference proteome</keyword>
<organism evidence="2 3">
    <name type="scientific">Prorocentrum cordatum</name>
    <dbReference type="NCBI Taxonomy" id="2364126"/>
    <lineage>
        <taxon>Eukaryota</taxon>
        <taxon>Sar</taxon>
        <taxon>Alveolata</taxon>
        <taxon>Dinophyceae</taxon>
        <taxon>Prorocentrales</taxon>
        <taxon>Prorocentraceae</taxon>
        <taxon>Prorocentrum</taxon>
    </lineage>
</organism>
<feature type="region of interest" description="Disordered" evidence="1">
    <location>
        <begin position="123"/>
        <end position="142"/>
    </location>
</feature>
<protein>
    <submittedName>
        <fullName evidence="2">Uncharacterized protein</fullName>
    </submittedName>
</protein>
<feature type="compositionally biased region" description="Polar residues" evidence="1">
    <location>
        <begin position="123"/>
        <end position="137"/>
    </location>
</feature>
<name>A0ABN9V2V0_9DINO</name>
<proteinExistence type="predicted"/>
<dbReference type="EMBL" id="CAUYUJ010016590">
    <property type="protein sequence ID" value="CAK0866937.1"/>
    <property type="molecule type" value="Genomic_DNA"/>
</dbReference>
<sequence length="278" mass="28747">MSAAPHTIIADLHGELIRRLSLVAGTHFEGLEQAGRVLRRAGRITTGTAHKLARLGHAYNLTRHVTCVSATSFLDSVMMEVGGTPCSTGLQATGSQPSDTSLKTATSASLFSSPALTATSTLMTAPTSAAPSPKVSTSPPPEEALGAVHPVPHRADGVVSADNVGDAALPSEARLGEAPVRANLPHDDDTQGDGVGTYDVMSTFTVTIYQPCLCTATIPDGRGSGPGSLGTATHDANIFATGDYVIPAIPFAFAPNSFRLSEPCDASDRVRYRGKRAV</sequence>
<evidence type="ECO:0000313" key="3">
    <source>
        <dbReference type="Proteomes" id="UP001189429"/>
    </source>
</evidence>
<evidence type="ECO:0000313" key="2">
    <source>
        <dbReference type="EMBL" id="CAK0866937.1"/>
    </source>
</evidence>
<dbReference type="Proteomes" id="UP001189429">
    <property type="component" value="Unassembled WGS sequence"/>
</dbReference>
<reference evidence="2" key="1">
    <citation type="submission" date="2023-10" db="EMBL/GenBank/DDBJ databases">
        <authorList>
            <person name="Chen Y."/>
            <person name="Shah S."/>
            <person name="Dougan E. K."/>
            <person name="Thang M."/>
            <person name="Chan C."/>
        </authorList>
    </citation>
    <scope>NUCLEOTIDE SEQUENCE [LARGE SCALE GENOMIC DNA]</scope>
</reference>
<gene>
    <name evidence="2" type="ORF">PCOR1329_LOCUS53987</name>
</gene>